<evidence type="ECO:0000256" key="1">
    <source>
        <dbReference type="SAM" id="MobiDB-lite"/>
    </source>
</evidence>
<dbReference type="KEGG" id="acaf:CA12_25630"/>
<organism evidence="2 3">
    <name type="scientific">Alienimonas californiensis</name>
    <dbReference type="NCBI Taxonomy" id="2527989"/>
    <lineage>
        <taxon>Bacteria</taxon>
        <taxon>Pseudomonadati</taxon>
        <taxon>Planctomycetota</taxon>
        <taxon>Planctomycetia</taxon>
        <taxon>Planctomycetales</taxon>
        <taxon>Planctomycetaceae</taxon>
        <taxon>Alienimonas</taxon>
    </lineage>
</organism>
<dbReference type="AlphaFoldDB" id="A0A517PAR1"/>
<gene>
    <name evidence="2" type="ORF">CA12_25630</name>
</gene>
<dbReference type="RefSeq" id="WP_145359283.1">
    <property type="nucleotide sequence ID" value="NZ_CP036265.1"/>
</dbReference>
<protein>
    <submittedName>
        <fullName evidence="2">Uncharacterized protein</fullName>
    </submittedName>
</protein>
<dbReference type="Proteomes" id="UP000318741">
    <property type="component" value="Chromosome"/>
</dbReference>
<dbReference type="EMBL" id="CP036265">
    <property type="protein sequence ID" value="QDT16460.1"/>
    <property type="molecule type" value="Genomic_DNA"/>
</dbReference>
<reference evidence="2 3" key="1">
    <citation type="submission" date="2019-02" db="EMBL/GenBank/DDBJ databases">
        <title>Deep-cultivation of Planctomycetes and their phenomic and genomic characterization uncovers novel biology.</title>
        <authorList>
            <person name="Wiegand S."/>
            <person name="Jogler M."/>
            <person name="Boedeker C."/>
            <person name="Pinto D."/>
            <person name="Vollmers J."/>
            <person name="Rivas-Marin E."/>
            <person name="Kohn T."/>
            <person name="Peeters S.H."/>
            <person name="Heuer A."/>
            <person name="Rast P."/>
            <person name="Oberbeckmann S."/>
            <person name="Bunk B."/>
            <person name="Jeske O."/>
            <person name="Meyerdierks A."/>
            <person name="Storesund J.E."/>
            <person name="Kallscheuer N."/>
            <person name="Luecker S."/>
            <person name="Lage O.M."/>
            <person name="Pohl T."/>
            <person name="Merkel B.J."/>
            <person name="Hornburger P."/>
            <person name="Mueller R.-W."/>
            <person name="Bruemmer F."/>
            <person name="Labrenz M."/>
            <person name="Spormann A.M."/>
            <person name="Op den Camp H."/>
            <person name="Overmann J."/>
            <person name="Amann R."/>
            <person name="Jetten M.S.M."/>
            <person name="Mascher T."/>
            <person name="Medema M.H."/>
            <person name="Devos D.P."/>
            <person name="Kaster A.-K."/>
            <person name="Ovreas L."/>
            <person name="Rohde M."/>
            <person name="Galperin M.Y."/>
            <person name="Jogler C."/>
        </authorList>
    </citation>
    <scope>NUCLEOTIDE SEQUENCE [LARGE SCALE GENOMIC DNA]</scope>
    <source>
        <strain evidence="2 3">CA12</strain>
    </source>
</reference>
<accession>A0A517PAR1</accession>
<name>A0A517PAR1_9PLAN</name>
<sequence length="231" mass="25832">MPNRSKKKSLNSLRIDRDGITKRRRSPRFNSRYLESALKKRRIEEAAEEELRELDPEIDCLVSDSSLDADGDGDFILKIPGRPGKPANTWNLVYGHRAVRRMNGLAVGFTVPCDEPGCPDRLIVLNGKGQEVPGITRKPLKPPVCHIVPWAALETELIQKESQAKKRLRDDFRKAVCWEPTNLQPGHAACNLRGVKTTAQTVTATEAKAARQVIAKVEQDYATKKQSIWAG</sequence>
<feature type="region of interest" description="Disordered" evidence="1">
    <location>
        <begin position="1"/>
        <end position="27"/>
    </location>
</feature>
<dbReference type="OrthoDB" id="9998015at2"/>
<keyword evidence="3" id="KW-1185">Reference proteome</keyword>
<proteinExistence type="predicted"/>
<evidence type="ECO:0000313" key="3">
    <source>
        <dbReference type="Proteomes" id="UP000318741"/>
    </source>
</evidence>
<evidence type="ECO:0000313" key="2">
    <source>
        <dbReference type="EMBL" id="QDT16460.1"/>
    </source>
</evidence>